<dbReference type="Pfam" id="PF10150">
    <property type="entry name" value="RNase_E_G"/>
    <property type="match status" value="1"/>
</dbReference>
<accession>A0ABX7T1T2</accession>
<feature type="domain" description="RNA-binding protein AU-1/Ribonuclease E/G" evidence="3">
    <location>
        <begin position="136"/>
        <end position="251"/>
    </location>
</feature>
<evidence type="ECO:0000256" key="2">
    <source>
        <dbReference type="ARBA" id="ARBA00022884"/>
    </source>
</evidence>
<proteinExistence type="predicted"/>
<gene>
    <name evidence="4" type="ORF">J4G78_15145</name>
</gene>
<keyword evidence="1" id="KW-0378">Hydrolase</keyword>
<evidence type="ECO:0000256" key="1">
    <source>
        <dbReference type="ARBA" id="ARBA00022801"/>
    </source>
</evidence>
<keyword evidence="5" id="KW-1185">Reference proteome</keyword>
<organism evidence="4 5">
    <name type="scientific">Parasphingorhabdus cellanae</name>
    <dbReference type="NCBI Taxonomy" id="2806553"/>
    <lineage>
        <taxon>Bacteria</taxon>
        <taxon>Pseudomonadati</taxon>
        <taxon>Pseudomonadota</taxon>
        <taxon>Alphaproteobacteria</taxon>
        <taxon>Sphingomonadales</taxon>
        <taxon>Sphingomonadaceae</taxon>
        <taxon>Parasphingorhabdus</taxon>
    </lineage>
</organism>
<protein>
    <submittedName>
        <fullName evidence="4">Ribonuclease E/G</fullName>
    </submittedName>
</protein>
<evidence type="ECO:0000259" key="3">
    <source>
        <dbReference type="Pfam" id="PF10150"/>
    </source>
</evidence>
<dbReference type="EMBL" id="CP071794">
    <property type="protein sequence ID" value="QTD55521.1"/>
    <property type="molecule type" value="Genomic_DNA"/>
</dbReference>
<name>A0ABX7T1T2_9SPHN</name>
<sequence length="334" mass="35268">MTDFQNGWLYEAGIGENRALRVADGELVAVRVERGRTGATLASIVDAQFTEQWVAGRSGIVTLASGEQGLLQPLPKGLTEGASVRVEIVREALDEKGGQSKRAKARPAAEGSALTMGPSLLDIIEAGGEPVRTIQAHEPDRLSAFGWNEAMEQAETGRIDFDGGSLLVSLTPAMTVIDVDGPLAPYELAKRAAKAVALALTRFDIGGSIGVDFPTLEAKAERTEVSTIFDQHMAGKCERTAINGFGLMQVVARKTGPSVLEVMQADKVLSATLALLRQAERTQGTGALQLDVHPAVAAKLNHPQAWLDALSKRTGRDVSVEAKGDIPIAGGQIS</sequence>
<evidence type="ECO:0000313" key="4">
    <source>
        <dbReference type="EMBL" id="QTD55521.1"/>
    </source>
</evidence>
<dbReference type="RefSeq" id="WP_207987358.1">
    <property type="nucleotide sequence ID" value="NZ_CP071794.1"/>
</dbReference>
<evidence type="ECO:0000313" key="5">
    <source>
        <dbReference type="Proteomes" id="UP000663923"/>
    </source>
</evidence>
<dbReference type="InterPro" id="IPR019307">
    <property type="entry name" value="RNA-bd_AU-1/RNase_E/G"/>
</dbReference>
<dbReference type="Proteomes" id="UP000663923">
    <property type="component" value="Chromosome"/>
</dbReference>
<reference evidence="4 5" key="1">
    <citation type="submission" date="2021-03" db="EMBL/GenBank/DDBJ databases">
        <title>Complete genome of Parasphingorhabdus_sp.JHSY0214.</title>
        <authorList>
            <person name="Yoo J.H."/>
            <person name="Bae J.W."/>
        </authorList>
    </citation>
    <scope>NUCLEOTIDE SEQUENCE [LARGE SCALE GENOMIC DNA]</scope>
    <source>
        <strain evidence="4 5">JHSY0214</strain>
    </source>
</reference>
<keyword evidence="2" id="KW-0694">RNA-binding</keyword>